<organism evidence="1 2">
    <name type="scientific">Calidithermus terrae</name>
    <dbReference type="NCBI Taxonomy" id="1408545"/>
    <lineage>
        <taxon>Bacteria</taxon>
        <taxon>Thermotogati</taxon>
        <taxon>Deinococcota</taxon>
        <taxon>Deinococci</taxon>
        <taxon>Thermales</taxon>
        <taxon>Thermaceae</taxon>
        <taxon>Calidithermus</taxon>
    </lineage>
</organism>
<dbReference type="Proteomes" id="UP000265715">
    <property type="component" value="Unassembled WGS sequence"/>
</dbReference>
<comment type="caution">
    <text evidence="1">The sequence shown here is derived from an EMBL/GenBank/DDBJ whole genome shotgun (WGS) entry which is preliminary data.</text>
</comment>
<sequence length="152" mass="17190">MVVEVHHPLPLLRRHGPEWGVGLLHKLLWILYDEAKRCKPDALVMTHTPNPYFAGVTDMIRLNDVNTGADVLAQMVHRAKVARAACPHLLIDTDNWPMPSLGAWREYTRLQPELGIPSLYFATHVDSGEALTPEDYALVRAAWDRHRKGTKA</sequence>
<protein>
    <submittedName>
        <fullName evidence="1">Uncharacterized protein</fullName>
    </submittedName>
</protein>
<name>A0A399EAF6_9DEIN</name>
<accession>A0A399EAF6</accession>
<reference evidence="1 2" key="1">
    <citation type="submission" date="2018-08" db="EMBL/GenBank/DDBJ databases">
        <title>Meiothermus terrae DSM 26712 genome sequencing project.</title>
        <authorList>
            <person name="Da Costa M.S."/>
            <person name="Albuquerque L."/>
            <person name="Raposo P."/>
            <person name="Froufe H.J.C."/>
            <person name="Barroso C.S."/>
            <person name="Egas C."/>
        </authorList>
    </citation>
    <scope>NUCLEOTIDE SEQUENCE [LARGE SCALE GENOMIC DNA]</scope>
    <source>
        <strain evidence="1 2">DSM 26712</strain>
    </source>
</reference>
<evidence type="ECO:0000313" key="2">
    <source>
        <dbReference type="Proteomes" id="UP000265715"/>
    </source>
</evidence>
<keyword evidence="2" id="KW-1185">Reference proteome</keyword>
<proteinExistence type="predicted"/>
<dbReference type="AlphaFoldDB" id="A0A399EAF6"/>
<gene>
    <name evidence="1" type="ORF">Mterra_03461</name>
</gene>
<evidence type="ECO:0000313" key="1">
    <source>
        <dbReference type="EMBL" id="RIH80806.1"/>
    </source>
</evidence>
<dbReference type="EMBL" id="QXDL01000218">
    <property type="protein sequence ID" value="RIH80806.1"/>
    <property type="molecule type" value="Genomic_DNA"/>
</dbReference>